<dbReference type="AlphaFoldDB" id="A0A1H3U3F3"/>
<reference evidence="2" key="1">
    <citation type="submission" date="2016-10" db="EMBL/GenBank/DDBJ databases">
        <authorList>
            <person name="Varghese N."/>
            <person name="Submissions S."/>
        </authorList>
    </citation>
    <scope>NUCLEOTIDE SEQUENCE [LARGE SCALE GENOMIC DNA]</scope>
    <source>
        <strain evidence="2">SP</strain>
    </source>
</reference>
<evidence type="ECO:0000313" key="2">
    <source>
        <dbReference type="Proteomes" id="UP000198935"/>
    </source>
</evidence>
<sequence length="84" mass="9477">MRIKVVTKGLAFPIRIVLPYGLLTLFASKTVLKALLKNVAEAEEIIDQLDSRVIKETVKQFKEFKGTELVSFKTKDGTELKIIL</sequence>
<accession>A0A1H3U3F3</accession>
<dbReference type="STRING" id="1503961.SAMN05421736_11816"/>
<dbReference type="EMBL" id="FNPI01000018">
    <property type="protein sequence ID" value="SDZ56868.1"/>
    <property type="molecule type" value="Genomic_DNA"/>
</dbReference>
<organism evidence="1 2">
    <name type="scientific">Evansella caseinilytica</name>
    <dbReference type="NCBI Taxonomy" id="1503961"/>
    <lineage>
        <taxon>Bacteria</taxon>
        <taxon>Bacillati</taxon>
        <taxon>Bacillota</taxon>
        <taxon>Bacilli</taxon>
        <taxon>Bacillales</taxon>
        <taxon>Bacillaceae</taxon>
        <taxon>Evansella</taxon>
    </lineage>
</organism>
<protein>
    <submittedName>
        <fullName evidence="1">Uncharacterized protein</fullName>
    </submittedName>
</protein>
<evidence type="ECO:0000313" key="1">
    <source>
        <dbReference type="EMBL" id="SDZ56868.1"/>
    </source>
</evidence>
<proteinExistence type="predicted"/>
<gene>
    <name evidence="1" type="ORF">SAMN05421736_11816</name>
</gene>
<keyword evidence="2" id="KW-1185">Reference proteome</keyword>
<name>A0A1H3U3F3_9BACI</name>
<dbReference type="Proteomes" id="UP000198935">
    <property type="component" value="Unassembled WGS sequence"/>
</dbReference>